<name>A0A225UR83_9STRA</name>
<dbReference type="EMBL" id="NBNE01012698">
    <property type="protein sequence ID" value="OWY95614.1"/>
    <property type="molecule type" value="Genomic_DNA"/>
</dbReference>
<dbReference type="AlphaFoldDB" id="A0A225UR83"/>
<gene>
    <name evidence="1" type="ORF">PHMEG_00034334</name>
</gene>
<protein>
    <submittedName>
        <fullName evidence="1">Uncharacterized protein</fullName>
    </submittedName>
</protein>
<dbReference type="OrthoDB" id="99877at2759"/>
<proteinExistence type="predicted"/>
<evidence type="ECO:0000313" key="2">
    <source>
        <dbReference type="Proteomes" id="UP000198211"/>
    </source>
</evidence>
<accession>A0A225UR83</accession>
<evidence type="ECO:0000313" key="1">
    <source>
        <dbReference type="EMBL" id="OWY95614.1"/>
    </source>
</evidence>
<organism evidence="1 2">
    <name type="scientific">Phytophthora megakarya</name>
    <dbReference type="NCBI Taxonomy" id="4795"/>
    <lineage>
        <taxon>Eukaryota</taxon>
        <taxon>Sar</taxon>
        <taxon>Stramenopiles</taxon>
        <taxon>Oomycota</taxon>
        <taxon>Peronosporomycetes</taxon>
        <taxon>Peronosporales</taxon>
        <taxon>Peronosporaceae</taxon>
        <taxon>Phytophthora</taxon>
    </lineage>
</organism>
<dbReference type="Proteomes" id="UP000198211">
    <property type="component" value="Unassembled WGS sequence"/>
</dbReference>
<keyword evidence="2" id="KW-1185">Reference proteome</keyword>
<reference evidence="2" key="1">
    <citation type="submission" date="2017-03" db="EMBL/GenBank/DDBJ databases">
        <title>Phytopthora megakarya and P. palmivora, two closely related causual agents of cacao black pod achieved similar genome size and gene model numbers by different mechanisms.</title>
        <authorList>
            <person name="Ali S."/>
            <person name="Shao J."/>
            <person name="Larry D.J."/>
            <person name="Kronmiller B."/>
            <person name="Shen D."/>
            <person name="Strem M.D."/>
            <person name="Melnick R.L."/>
            <person name="Guiltinan M.J."/>
            <person name="Tyler B.M."/>
            <person name="Meinhardt L.W."/>
            <person name="Bailey B.A."/>
        </authorList>
    </citation>
    <scope>NUCLEOTIDE SEQUENCE [LARGE SCALE GENOMIC DNA]</scope>
    <source>
        <strain evidence="2">zdho120</strain>
    </source>
</reference>
<sequence>MTTFKQQSSDNELSTNVVIGNLSRLTPVDLMPERYSRHMKVLTKLKQIRQVQVSRGADNKSYCIDVFTTSQSITRIPTSLTSIDTALPEANEKQLFIRPDIHVEKEFTDFVKLRDELYDSCHIGPHLYMNCTFCSEVTRYLLFGAVLPGALLTWMLPQHQRIKAVQRFIESLLLLAISCPVIDSEACPCQEKLPRQLYKFLFQVSP</sequence>
<comment type="caution">
    <text evidence="1">The sequence shown here is derived from an EMBL/GenBank/DDBJ whole genome shotgun (WGS) entry which is preliminary data.</text>
</comment>